<dbReference type="GO" id="GO:0005886">
    <property type="term" value="C:plasma membrane"/>
    <property type="evidence" value="ECO:0007669"/>
    <property type="project" value="TreeGrafter"/>
</dbReference>
<accession>A0AA39HUC5</accession>
<evidence type="ECO:0000313" key="7">
    <source>
        <dbReference type="Proteomes" id="UP001175271"/>
    </source>
</evidence>
<evidence type="ECO:0000256" key="4">
    <source>
        <dbReference type="SAM" id="MobiDB-lite"/>
    </source>
</evidence>
<keyword evidence="3" id="KW-0041">Annexin</keyword>
<dbReference type="PANTHER" id="PTHR10502">
    <property type="entry name" value="ANNEXIN"/>
    <property type="match status" value="1"/>
</dbReference>
<sequence length="712" mass="78910">MSQAPGARALGCRSGGTQALPGRLLLIYLFLIGVPSAPPTDDTSHYRSNPVPRGHDHPGVNPPMAPAPQPDEAPSRAQHLFGSILRLLKHPSFSLLLAALVATLGGIFFIVGLAWIIQADPDGARTWVFFALGLVFLVGGLTALALLKMNRRESTRRRRRRQQRPPLPSTRIFAGVGDPPVQSWTTSESQSPFPCAPPTYAEASGADALQPPFLDSATVPPLTLLYKGPLAVLKLFAHRIKCLFVDGLPLLLLKGDRRTLRAPQKLDKLAAAVHSSSFGIKSPSATTRFDDGANPGDFPIEEAFSTSPTSCSSASQNGSRRVTVQLMSPESGTVSIASSDENGGGSVAARSDKTSFSELSTGSRRRSERRLNMPLMYQMYESQYEDLRGTVYGPDSPEFRPEQASESLRRALSGIDTNDRVIITTTLCHTNFQRQKIINAYEGMYERNLLEDIEEEAGGHFLELVMALFQPAHEHSAKMIYQAISSRSFDNNIAVEIACTRSTSQMKVIRDAYLTMYRTTLEKDASIKVEGLYGRMLQMLLCRDRSERDSKVDDELVDKHAHMINSVSQGLDEVSRNLGLFEQYFVGHSWKHIAAVIDKADTRRGSGKDVETCIRKNKNMHSDVRQMLLTIVKVAHNPQLYFAEKLHEAISGTRADHATIIRICVSRSEIDLVDICEEYRRKYKKSLEHDIEKMCSGDYLRLLSLLINPTQQ</sequence>
<dbReference type="SUPFAM" id="SSF47874">
    <property type="entry name" value="Annexin"/>
    <property type="match status" value="1"/>
</dbReference>
<keyword evidence="7" id="KW-1185">Reference proteome</keyword>
<keyword evidence="5" id="KW-0472">Membrane</keyword>
<organism evidence="6 7">
    <name type="scientific">Steinernema hermaphroditum</name>
    <dbReference type="NCBI Taxonomy" id="289476"/>
    <lineage>
        <taxon>Eukaryota</taxon>
        <taxon>Metazoa</taxon>
        <taxon>Ecdysozoa</taxon>
        <taxon>Nematoda</taxon>
        <taxon>Chromadorea</taxon>
        <taxon>Rhabditida</taxon>
        <taxon>Tylenchina</taxon>
        <taxon>Panagrolaimomorpha</taxon>
        <taxon>Strongyloidoidea</taxon>
        <taxon>Steinernematidae</taxon>
        <taxon>Steinernema</taxon>
    </lineage>
</organism>
<evidence type="ECO:0008006" key="8">
    <source>
        <dbReference type="Google" id="ProtNLM"/>
    </source>
</evidence>
<dbReference type="GO" id="GO:0005509">
    <property type="term" value="F:calcium ion binding"/>
    <property type="evidence" value="ECO:0007669"/>
    <property type="project" value="InterPro"/>
</dbReference>
<evidence type="ECO:0000313" key="6">
    <source>
        <dbReference type="EMBL" id="KAK0411476.1"/>
    </source>
</evidence>
<dbReference type="Gene3D" id="1.10.220.10">
    <property type="entry name" value="Annexin"/>
    <property type="match status" value="3"/>
</dbReference>
<name>A0AA39HUC5_9BILA</name>
<feature type="transmembrane region" description="Helical" evidence="5">
    <location>
        <begin position="129"/>
        <end position="149"/>
    </location>
</feature>
<dbReference type="EMBL" id="JAUCMV010000003">
    <property type="protein sequence ID" value="KAK0411476.1"/>
    <property type="molecule type" value="Genomic_DNA"/>
</dbReference>
<dbReference type="PRINTS" id="PR00196">
    <property type="entry name" value="ANNEXIN"/>
</dbReference>
<evidence type="ECO:0000256" key="3">
    <source>
        <dbReference type="ARBA" id="ARBA00023216"/>
    </source>
</evidence>
<feature type="compositionally biased region" description="Pro residues" evidence="4">
    <location>
        <begin position="60"/>
        <end position="71"/>
    </location>
</feature>
<keyword evidence="5" id="KW-1133">Transmembrane helix</keyword>
<dbReference type="PROSITE" id="PS51897">
    <property type="entry name" value="ANNEXIN_2"/>
    <property type="match status" value="2"/>
</dbReference>
<feature type="region of interest" description="Disordered" evidence="4">
    <location>
        <begin position="152"/>
        <end position="178"/>
    </location>
</feature>
<proteinExistence type="inferred from homology"/>
<dbReference type="SMART" id="SM00335">
    <property type="entry name" value="ANX"/>
    <property type="match status" value="3"/>
</dbReference>
<gene>
    <name evidence="6" type="ORF">QR680_005672</name>
</gene>
<dbReference type="Pfam" id="PF00191">
    <property type="entry name" value="Annexin"/>
    <property type="match status" value="3"/>
</dbReference>
<dbReference type="InterPro" id="IPR018502">
    <property type="entry name" value="Annexin_repeat"/>
</dbReference>
<dbReference type="FunFam" id="1.10.220.10:FF:000001">
    <property type="entry name" value="Annexin"/>
    <property type="match status" value="1"/>
</dbReference>
<evidence type="ECO:0000256" key="2">
    <source>
        <dbReference type="ARBA" id="ARBA00022737"/>
    </source>
</evidence>
<evidence type="ECO:0000256" key="1">
    <source>
        <dbReference type="ARBA" id="ARBA00007831"/>
    </source>
</evidence>
<dbReference type="GO" id="GO:0001786">
    <property type="term" value="F:phosphatidylserine binding"/>
    <property type="evidence" value="ECO:0007669"/>
    <property type="project" value="TreeGrafter"/>
</dbReference>
<comment type="similarity">
    <text evidence="1">Belongs to the annexin family.</text>
</comment>
<feature type="region of interest" description="Disordered" evidence="4">
    <location>
        <begin position="333"/>
        <end position="368"/>
    </location>
</feature>
<dbReference type="InterPro" id="IPR037104">
    <property type="entry name" value="Annexin_sf"/>
</dbReference>
<feature type="region of interest" description="Disordered" evidence="4">
    <location>
        <begin position="39"/>
        <end position="75"/>
    </location>
</feature>
<keyword evidence="5" id="KW-0812">Transmembrane</keyword>
<feature type="compositionally biased region" description="Basic residues" evidence="4">
    <location>
        <begin position="154"/>
        <end position="163"/>
    </location>
</feature>
<keyword evidence="2" id="KW-0677">Repeat</keyword>
<dbReference type="GO" id="GO:0005634">
    <property type="term" value="C:nucleus"/>
    <property type="evidence" value="ECO:0007669"/>
    <property type="project" value="TreeGrafter"/>
</dbReference>
<dbReference type="InterPro" id="IPR001464">
    <property type="entry name" value="Annexin"/>
</dbReference>
<dbReference type="Proteomes" id="UP001175271">
    <property type="component" value="Unassembled WGS sequence"/>
</dbReference>
<evidence type="ECO:0000256" key="5">
    <source>
        <dbReference type="SAM" id="Phobius"/>
    </source>
</evidence>
<dbReference type="AlphaFoldDB" id="A0AA39HUC5"/>
<dbReference type="GO" id="GO:0005737">
    <property type="term" value="C:cytoplasm"/>
    <property type="evidence" value="ECO:0007669"/>
    <property type="project" value="TreeGrafter"/>
</dbReference>
<feature type="transmembrane region" description="Helical" evidence="5">
    <location>
        <begin position="93"/>
        <end position="117"/>
    </location>
</feature>
<comment type="caution">
    <text evidence="6">The sequence shown here is derived from an EMBL/GenBank/DDBJ whole genome shotgun (WGS) entry which is preliminary data.</text>
</comment>
<dbReference type="PANTHER" id="PTHR10502:SF243">
    <property type="entry name" value="ANNEXIN"/>
    <property type="match status" value="1"/>
</dbReference>
<protein>
    <recommendedName>
        <fullName evidence="8">Annexin</fullName>
    </recommendedName>
</protein>
<dbReference type="GO" id="GO:0005544">
    <property type="term" value="F:calcium-dependent phospholipid binding"/>
    <property type="evidence" value="ECO:0007669"/>
    <property type="project" value="InterPro"/>
</dbReference>
<reference evidence="6" key="1">
    <citation type="submission" date="2023-06" db="EMBL/GenBank/DDBJ databases">
        <title>Genomic analysis of the entomopathogenic nematode Steinernema hermaphroditum.</title>
        <authorList>
            <person name="Schwarz E.M."/>
            <person name="Heppert J.K."/>
            <person name="Baniya A."/>
            <person name="Schwartz H.T."/>
            <person name="Tan C.-H."/>
            <person name="Antoshechkin I."/>
            <person name="Sternberg P.W."/>
            <person name="Goodrich-Blair H."/>
            <person name="Dillman A.R."/>
        </authorList>
    </citation>
    <scope>NUCLEOTIDE SEQUENCE</scope>
    <source>
        <strain evidence="6">PS9179</strain>
        <tissue evidence="6">Whole animal</tissue>
    </source>
</reference>
<dbReference type="GO" id="GO:0012506">
    <property type="term" value="C:vesicle membrane"/>
    <property type="evidence" value="ECO:0007669"/>
    <property type="project" value="TreeGrafter"/>
</dbReference>